<reference evidence="1 2" key="1">
    <citation type="submission" date="2018-06" db="EMBL/GenBank/DDBJ databases">
        <title>Comparative genomics reveals the genomic features of Rhizophagus irregularis, R. cerebriforme, R. diaphanum and Gigaspora rosea, and their symbiotic lifestyle signature.</title>
        <authorList>
            <person name="Morin E."/>
            <person name="San Clemente H."/>
            <person name="Chen E.C.H."/>
            <person name="De La Providencia I."/>
            <person name="Hainaut M."/>
            <person name="Kuo A."/>
            <person name="Kohler A."/>
            <person name="Murat C."/>
            <person name="Tang N."/>
            <person name="Roy S."/>
            <person name="Loubradou J."/>
            <person name="Henrissat B."/>
            <person name="Grigoriev I.V."/>
            <person name="Corradi N."/>
            <person name="Roux C."/>
            <person name="Martin F.M."/>
        </authorList>
    </citation>
    <scope>NUCLEOTIDE SEQUENCE [LARGE SCALE GENOMIC DNA]</scope>
    <source>
        <strain evidence="1 2">DAOM 194757</strain>
    </source>
</reference>
<dbReference type="AlphaFoldDB" id="A0A397V319"/>
<evidence type="ECO:0000313" key="1">
    <source>
        <dbReference type="EMBL" id="RIB14323.1"/>
    </source>
</evidence>
<dbReference type="EMBL" id="QKWP01000843">
    <property type="protein sequence ID" value="RIB14323.1"/>
    <property type="molecule type" value="Genomic_DNA"/>
</dbReference>
<dbReference type="OrthoDB" id="10490514at2759"/>
<evidence type="ECO:0000313" key="2">
    <source>
        <dbReference type="Proteomes" id="UP000266673"/>
    </source>
</evidence>
<protein>
    <submittedName>
        <fullName evidence="1">Uncharacterized protein</fullName>
    </submittedName>
</protein>
<keyword evidence="2" id="KW-1185">Reference proteome</keyword>
<organism evidence="1 2">
    <name type="scientific">Gigaspora rosea</name>
    <dbReference type="NCBI Taxonomy" id="44941"/>
    <lineage>
        <taxon>Eukaryota</taxon>
        <taxon>Fungi</taxon>
        <taxon>Fungi incertae sedis</taxon>
        <taxon>Mucoromycota</taxon>
        <taxon>Glomeromycotina</taxon>
        <taxon>Glomeromycetes</taxon>
        <taxon>Diversisporales</taxon>
        <taxon>Gigasporaceae</taxon>
        <taxon>Gigaspora</taxon>
    </lineage>
</organism>
<accession>A0A397V319</accession>
<comment type="caution">
    <text evidence="1">The sequence shown here is derived from an EMBL/GenBank/DDBJ whole genome shotgun (WGS) entry which is preliminary data.</text>
</comment>
<dbReference type="Proteomes" id="UP000266673">
    <property type="component" value="Unassembled WGS sequence"/>
</dbReference>
<gene>
    <name evidence="1" type="ORF">C2G38_2195516</name>
</gene>
<name>A0A397V319_9GLOM</name>
<proteinExistence type="predicted"/>
<sequence length="69" mass="8351">MDTIADSVDNHYAHNSQYNCIKDFVIYFEKVIYDFEVLAKMDYILLMDRRFKECNSSFRKFYEDCHSSS</sequence>